<evidence type="ECO:0000313" key="2">
    <source>
        <dbReference type="EMBL" id="CAD7451607.1"/>
    </source>
</evidence>
<name>A0A7R9FDX5_9NEOP</name>
<dbReference type="AlphaFoldDB" id="A0A7R9FDX5"/>
<protein>
    <submittedName>
        <fullName evidence="2">Uncharacterized protein</fullName>
    </submittedName>
</protein>
<reference evidence="2" key="1">
    <citation type="submission" date="2020-11" db="EMBL/GenBank/DDBJ databases">
        <authorList>
            <person name="Tran Van P."/>
        </authorList>
    </citation>
    <scope>NUCLEOTIDE SEQUENCE</scope>
</reference>
<evidence type="ECO:0000256" key="1">
    <source>
        <dbReference type="SAM" id="MobiDB-lite"/>
    </source>
</evidence>
<feature type="compositionally biased region" description="Basic and acidic residues" evidence="1">
    <location>
        <begin position="68"/>
        <end position="79"/>
    </location>
</feature>
<dbReference type="EMBL" id="OD599348">
    <property type="protein sequence ID" value="CAD7451607.1"/>
    <property type="molecule type" value="Genomic_DNA"/>
</dbReference>
<sequence>MGDDTHTLESAQTERAWGDSNIHYRQVKKIEPEMEVNPLEYVSVVIKSESAENDNPDSPCGSSSANQDLEHLKEDRGSNPDRVCVGPTQVSDKFPTNYPILDSVANSPCNRFGGSMV</sequence>
<feature type="region of interest" description="Disordered" evidence="1">
    <location>
        <begin position="1"/>
        <end position="20"/>
    </location>
</feature>
<organism evidence="2">
    <name type="scientific">Timema bartmani</name>
    <dbReference type="NCBI Taxonomy" id="61472"/>
    <lineage>
        <taxon>Eukaryota</taxon>
        <taxon>Metazoa</taxon>
        <taxon>Ecdysozoa</taxon>
        <taxon>Arthropoda</taxon>
        <taxon>Hexapoda</taxon>
        <taxon>Insecta</taxon>
        <taxon>Pterygota</taxon>
        <taxon>Neoptera</taxon>
        <taxon>Polyneoptera</taxon>
        <taxon>Phasmatodea</taxon>
        <taxon>Timematodea</taxon>
        <taxon>Timematoidea</taxon>
        <taxon>Timematidae</taxon>
        <taxon>Timema</taxon>
    </lineage>
</organism>
<proteinExistence type="predicted"/>
<gene>
    <name evidence="2" type="ORF">TBIB3V08_LOCUS13875</name>
</gene>
<feature type="region of interest" description="Disordered" evidence="1">
    <location>
        <begin position="48"/>
        <end position="83"/>
    </location>
</feature>
<accession>A0A7R9FDX5</accession>